<feature type="region of interest" description="Disordered" evidence="1">
    <location>
        <begin position="456"/>
        <end position="675"/>
    </location>
</feature>
<organism evidence="2 3">
    <name type="scientific">Amphibalanus amphitrite</name>
    <name type="common">Striped barnacle</name>
    <name type="synonym">Balanus amphitrite</name>
    <dbReference type="NCBI Taxonomy" id="1232801"/>
    <lineage>
        <taxon>Eukaryota</taxon>
        <taxon>Metazoa</taxon>
        <taxon>Ecdysozoa</taxon>
        <taxon>Arthropoda</taxon>
        <taxon>Crustacea</taxon>
        <taxon>Multicrustacea</taxon>
        <taxon>Cirripedia</taxon>
        <taxon>Thoracica</taxon>
        <taxon>Thoracicalcarea</taxon>
        <taxon>Balanomorpha</taxon>
        <taxon>Balanoidea</taxon>
        <taxon>Balanidae</taxon>
        <taxon>Amphibalaninae</taxon>
        <taxon>Amphibalanus</taxon>
    </lineage>
</organism>
<evidence type="ECO:0000313" key="2">
    <source>
        <dbReference type="EMBL" id="KAF0288974.1"/>
    </source>
</evidence>
<evidence type="ECO:0000256" key="1">
    <source>
        <dbReference type="SAM" id="MobiDB-lite"/>
    </source>
</evidence>
<feature type="compositionally biased region" description="Basic and acidic residues" evidence="1">
    <location>
        <begin position="185"/>
        <end position="207"/>
    </location>
</feature>
<feature type="compositionally biased region" description="Basic residues" evidence="1">
    <location>
        <begin position="381"/>
        <end position="396"/>
    </location>
</feature>
<name>A0A6A4VBS5_AMPAM</name>
<dbReference type="Proteomes" id="UP000440578">
    <property type="component" value="Unassembled WGS sequence"/>
</dbReference>
<evidence type="ECO:0000313" key="3">
    <source>
        <dbReference type="Proteomes" id="UP000440578"/>
    </source>
</evidence>
<accession>A0A6A4VBS5</accession>
<feature type="compositionally biased region" description="Polar residues" evidence="1">
    <location>
        <begin position="616"/>
        <end position="638"/>
    </location>
</feature>
<dbReference type="EMBL" id="VIIS01002070">
    <property type="protein sequence ID" value="KAF0288974.1"/>
    <property type="molecule type" value="Genomic_DNA"/>
</dbReference>
<sequence>MDSDDERLEIDMSNGPSSQPSCANGGAGGDWGLRCAESGPWQGRAALPPSSPVRPPQEEDLSTDRGGDGGSREDDSVLWSGLDADSPTGDADVPGPSPASGADTEGEGPLEEGEGEGPLEEGELEDGELEAGGEDGSVETAADNDDAVIEEEFLEVAKNIIPALEELEAISGGDSRVASPNKVTRKTDSDKKRQRRSKEAQAEKRPCSPELLDDDSSVYVRGASPVPYEWPKWSDYDPVVTMDYGTYYQQYQPGYGATGHRPKKRRLDKQKRKSDSICSFFMQGSCFKHIESAPDDILGDFPRMYRTLAQRRINVALAQRRKGLEPDFTFPNLERTRFAHIATDKRSATPPHRERRSSESRSRRDTAAEAGDGERGGRGTERRRRRRHGERRRPRDRRVVTVCEPAEPMEVDGERGDGTAGTAGTRSRLDGGVSVEGAAGADDVLLGQAVDRRLRQLRLQQQQLSGSREPTPQPTDDDAPPADDHWYSSDEDGPPLTDVLRRISEESIEAKFSPATSEEGTPTSGDDGSDAAADDVAGTVDDVTGTADDDTMDPVEAISQLLKAIQNSTTEEDWRSLGEPPSQNPDSGVHQHPPQDTDHSGQQRVTALDTDHSGHQGPTQDTSHSVQRLGSPRNTGQQRCPPEDATAGTADSDPSGACQMDTSRRLDGETSAGER</sequence>
<feature type="compositionally biased region" description="Acidic residues" evidence="1">
    <location>
        <begin position="104"/>
        <end position="147"/>
    </location>
</feature>
<keyword evidence="3" id="KW-1185">Reference proteome</keyword>
<protein>
    <submittedName>
        <fullName evidence="2">Uncharacterized protein</fullName>
    </submittedName>
</protein>
<feature type="region of interest" description="Disordered" evidence="1">
    <location>
        <begin position="167"/>
        <end position="214"/>
    </location>
</feature>
<feature type="compositionally biased region" description="Basic and acidic residues" evidence="1">
    <location>
        <begin position="356"/>
        <end position="380"/>
    </location>
</feature>
<dbReference type="AlphaFoldDB" id="A0A6A4VBS5"/>
<feature type="compositionally biased region" description="Basic and acidic residues" evidence="1">
    <location>
        <begin position="662"/>
        <end position="675"/>
    </location>
</feature>
<feature type="compositionally biased region" description="Low complexity" evidence="1">
    <location>
        <begin position="534"/>
        <end position="546"/>
    </location>
</feature>
<feature type="compositionally biased region" description="Basic and acidic residues" evidence="1">
    <location>
        <begin position="499"/>
        <end position="509"/>
    </location>
</feature>
<reference evidence="2 3" key="1">
    <citation type="submission" date="2019-07" db="EMBL/GenBank/DDBJ databases">
        <title>Draft genome assembly of a fouling barnacle, Amphibalanus amphitrite (Darwin, 1854): The first reference genome for Thecostraca.</title>
        <authorList>
            <person name="Kim W."/>
        </authorList>
    </citation>
    <scope>NUCLEOTIDE SEQUENCE [LARGE SCALE GENOMIC DNA]</scope>
    <source>
        <strain evidence="2">SNU_AA5</strain>
        <tissue evidence="2">Soma without cirri and trophi</tissue>
    </source>
</reference>
<feature type="region of interest" description="Disordered" evidence="1">
    <location>
        <begin position="339"/>
        <end position="434"/>
    </location>
</feature>
<dbReference type="OrthoDB" id="411372at2759"/>
<comment type="caution">
    <text evidence="2">The sequence shown here is derived from an EMBL/GenBank/DDBJ whole genome shotgun (WGS) entry which is preliminary data.</text>
</comment>
<feature type="compositionally biased region" description="Basic and acidic residues" evidence="1">
    <location>
        <begin position="62"/>
        <end position="75"/>
    </location>
</feature>
<proteinExistence type="predicted"/>
<feature type="region of interest" description="Disordered" evidence="1">
    <location>
        <begin position="1"/>
        <end position="147"/>
    </location>
</feature>
<gene>
    <name evidence="2" type="ORF">FJT64_012691</name>
</gene>